<dbReference type="Gene3D" id="3.40.50.880">
    <property type="match status" value="1"/>
</dbReference>
<feature type="domain" description="DJ-1/PfpI" evidence="3">
    <location>
        <begin position="3"/>
        <end position="166"/>
    </location>
</feature>
<dbReference type="GO" id="GO:1903189">
    <property type="term" value="P:glyoxal metabolic process"/>
    <property type="evidence" value="ECO:0007669"/>
    <property type="project" value="TreeGrafter"/>
</dbReference>
<dbReference type="GO" id="GO:0046295">
    <property type="term" value="P:glycolate biosynthetic process"/>
    <property type="evidence" value="ECO:0007669"/>
    <property type="project" value="TreeGrafter"/>
</dbReference>
<dbReference type="SUPFAM" id="SSF52317">
    <property type="entry name" value="Class I glutamine amidotransferase-like"/>
    <property type="match status" value="1"/>
</dbReference>
<dbReference type="GO" id="GO:0005739">
    <property type="term" value="C:mitochondrion"/>
    <property type="evidence" value="ECO:0007669"/>
    <property type="project" value="TreeGrafter"/>
</dbReference>
<dbReference type="FunFam" id="3.40.50.880:FF:000022">
    <property type="entry name" value="protein deglycase DJ-1"/>
    <property type="match status" value="1"/>
</dbReference>
<dbReference type="GO" id="GO:0010646">
    <property type="term" value="P:regulation of cell communication"/>
    <property type="evidence" value="ECO:0007669"/>
    <property type="project" value="UniProtKB-ARBA"/>
</dbReference>
<dbReference type="InterPro" id="IPR002818">
    <property type="entry name" value="DJ-1/PfpI"/>
</dbReference>
<dbReference type="CDD" id="cd03135">
    <property type="entry name" value="GATase1_DJ-1"/>
    <property type="match status" value="1"/>
</dbReference>
<organism evidence="4">
    <name type="scientific">Arion vulgaris</name>
    <dbReference type="NCBI Taxonomy" id="1028688"/>
    <lineage>
        <taxon>Eukaryota</taxon>
        <taxon>Metazoa</taxon>
        <taxon>Spiralia</taxon>
        <taxon>Lophotrochozoa</taxon>
        <taxon>Mollusca</taxon>
        <taxon>Gastropoda</taxon>
        <taxon>Heterobranchia</taxon>
        <taxon>Euthyneura</taxon>
        <taxon>Panpulmonata</taxon>
        <taxon>Eupulmonata</taxon>
        <taxon>Stylommatophora</taxon>
        <taxon>Helicina</taxon>
        <taxon>Arionoidea</taxon>
        <taxon>Arionidae</taxon>
        <taxon>Arion</taxon>
    </lineage>
</organism>
<dbReference type="PANTHER" id="PTHR48094:SF12">
    <property type="entry name" value="PARKINSON DISEASE PROTEIN 7 HOMOLOG"/>
    <property type="match status" value="1"/>
</dbReference>
<proteinExistence type="predicted"/>
<accession>A0A0B7BVV6</accession>
<evidence type="ECO:0000313" key="4">
    <source>
        <dbReference type="EMBL" id="CEK96471.1"/>
    </source>
</evidence>
<dbReference type="GO" id="GO:0023051">
    <property type="term" value="P:regulation of signaling"/>
    <property type="evidence" value="ECO:0007669"/>
    <property type="project" value="UniProtKB-ARBA"/>
</dbReference>
<reference evidence="4" key="1">
    <citation type="submission" date="2014-12" db="EMBL/GenBank/DDBJ databases">
        <title>Insight into the proteome of Arion vulgaris.</title>
        <authorList>
            <person name="Aradska J."/>
            <person name="Bulat T."/>
            <person name="Smidak R."/>
            <person name="Sarate P."/>
            <person name="Gangsoo J."/>
            <person name="Sialana F."/>
            <person name="Bilban M."/>
            <person name="Lubec G."/>
        </authorList>
    </citation>
    <scope>NUCLEOTIDE SEQUENCE</scope>
    <source>
        <tissue evidence="4">Skin</tissue>
    </source>
</reference>
<evidence type="ECO:0000256" key="2">
    <source>
        <dbReference type="ARBA" id="ARBA00022490"/>
    </source>
</evidence>
<dbReference type="AlphaFoldDB" id="A0A0B7BVV6"/>
<dbReference type="PANTHER" id="PTHR48094">
    <property type="entry name" value="PROTEIN/NUCLEIC ACID DEGLYCASE DJ-1-RELATED"/>
    <property type="match status" value="1"/>
</dbReference>
<dbReference type="InterPro" id="IPR029062">
    <property type="entry name" value="Class_I_gatase-like"/>
</dbReference>
<dbReference type="GO" id="GO:0005634">
    <property type="term" value="C:nucleus"/>
    <property type="evidence" value="ECO:0007669"/>
    <property type="project" value="TreeGrafter"/>
</dbReference>
<gene>
    <name evidence="4" type="primary">ORF212207</name>
</gene>
<sequence>MPSALIFLAEGAEEMETVITVDILRRGGLDVVIAGVNGVGPVVCSRDVKIVPDKGLKEALAAGPYDVLVCPGGAKGAENLCKNSEVGKALKDQESRGGYLAAICAGPTAFLAHNIGKGKKITSYPSMADKLKGSYQYSEERVVVDGKLITSRGPGTCNEFALAIVEHVQGKEKANSLIKPMLINL</sequence>
<keyword evidence="2" id="KW-0963">Cytoplasm</keyword>
<evidence type="ECO:0000256" key="1">
    <source>
        <dbReference type="ARBA" id="ARBA00004496"/>
    </source>
</evidence>
<dbReference type="Pfam" id="PF01965">
    <property type="entry name" value="DJ-1_PfpI"/>
    <property type="match status" value="1"/>
</dbReference>
<dbReference type="InterPro" id="IPR006287">
    <property type="entry name" value="DJ-1"/>
</dbReference>
<evidence type="ECO:0000259" key="3">
    <source>
        <dbReference type="Pfam" id="PF01965"/>
    </source>
</evidence>
<dbReference type="InterPro" id="IPR050325">
    <property type="entry name" value="Prot/Nucl_acid_deglycase"/>
</dbReference>
<name>A0A0B7BVV6_9EUPU</name>
<dbReference type="NCBIfam" id="TIGR01383">
    <property type="entry name" value="not_thiJ"/>
    <property type="match status" value="1"/>
</dbReference>
<comment type="subcellular location">
    <subcellularLocation>
        <location evidence="1">Cytoplasm</location>
    </subcellularLocation>
</comment>
<dbReference type="EMBL" id="HACG01049606">
    <property type="protein sequence ID" value="CEK96471.1"/>
    <property type="molecule type" value="Transcribed_RNA"/>
</dbReference>
<protein>
    <recommendedName>
        <fullName evidence="3">DJ-1/PfpI domain-containing protein</fullName>
    </recommendedName>
</protein>
<dbReference type="GO" id="GO:0006979">
    <property type="term" value="P:response to oxidative stress"/>
    <property type="evidence" value="ECO:0007669"/>
    <property type="project" value="TreeGrafter"/>
</dbReference>